<evidence type="ECO:0000313" key="7">
    <source>
        <dbReference type="EMBL" id="SEB92134.1"/>
    </source>
</evidence>
<dbReference type="CDD" id="cd08434">
    <property type="entry name" value="PBP2_GltC_like"/>
    <property type="match status" value="1"/>
</dbReference>
<comment type="similarity">
    <text evidence="1">Belongs to the LysR transcriptional regulatory family.</text>
</comment>
<evidence type="ECO:0000256" key="1">
    <source>
        <dbReference type="ARBA" id="ARBA00009437"/>
    </source>
</evidence>
<dbReference type="GO" id="GO:0003677">
    <property type="term" value="F:DNA binding"/>
    <property type="evidence" value="ECO:0007669"/>
    <property type="project" value="UniProtKB-KW"/>
</dbReference>
<dbReference type="GO" id="GO:0003700">
    <property type="term" value="F:DNA-binding transcription factor activity"/>
    <property type="evidence" value="ECO:0007669"/>
    <property type="project" value="InterPro"/>
</dbReference>
<evidence type="ECO:0000256" key="2">
    <source>
        <dbReference type="ARBA" id="ARBA00023015"/>
    </source>
</evidence>
<dbReference type="Gene3D" id="3.40.190.10">
    <property type="entry name" value="Periplasmic binding protein-like II"/>
    <property type="match status" value="2"/>
</dbReference>
<keyword evidence="3 7" id="KW-0238">DNA-binding</keyword>
<proteinExistence type="inferred from homology"/>
<accession>A0A1H4NAQ6</accession>
<evidence type="ECO:0000259" key="6">
    <source>
        <dbReference type="PROSITE" id="PS50931"/>
    </source>
</evidence>
<dbReference type="Pfam" id="PF03466">
    <property type="entry name" value="LysR_substrate"/>
    <property type="match status" value="1"/>
</dbReference>
<dbReference type="PANTHER" id="PTHR30346:SF28">
    <property type="entry name" value="HTH-TYPE TRANSCRIPTIONAL REGULATOR CYNR"/>
    <property type="match status" value="1"/>
</dbReference>
<dbReference type="Pfam" id="PF00126">
    <property type="entry name" value="HTH_1"/>
    <property type="match status" value="1"/>
</dbReference>
<evidence type="ECO:0000313" key="8">
    <source>
        <dbReference type="Proteomes" id="UP000183561"/>
    </source>
</evidence>
<dbReference type="InterPro" id="IPR036390">
    <property type="entry name" value="WH_DNA-bd_sf"/>
</dbReference>
<sequence>MNSEAVKALLPHLPVLVALGEVEHVTVAAAMLGMPQPTVSRIVRRLEKQLGTPLLEPDGRGVRLTDAGRTLVPYAQRALEAVVDGLDAVRSQDRRTRATVRIAFQTSLGEHLVPELIRIVRTEDPAIRFVLSQGARRTCLNTLVNGEADIALVSRLNPPPDGLTVTPLFEQPLVVLVPAEHPQAASTSTTIRDLASEPIITLKPGYGLRGSVDDLFARAGALPTIAFEGEDLRTVSGLVASGLGVGIMPAADIPPPGCAQIRLDDPRATRDIGAALLPGAPRAAVTTVLTALVALTSTGNRHDEQPNPRESP</sequence>
<dbReference type="Proteomes" id="UP000183561">
    <property type="component" value="Unassembled WGS sequence"/>
</dbReference>
<dbReference type="SUPFAM" id="SSF53850">
    <property type="entry name" value="Periplasmic binding protein-like II"/>
    <property type="match status" value="1"/>
</dbReference>
<dbReference type="Gene3D" id="1.10.10.10">
    <property type="entry name" value="Winged helix-like DNA-binding domain superfamily/Winged helix DNA-binding domain"/>
    <property type="match status" value="1"/>
</dbReference>
<name>A0A1H4NAQ6_9NOCA</name>
<keyword evidence="4" id="KW-0010">Activator</keyword>
<gene>
    <name evidence="7" type="ORF">SAMN04490239_2191</name>
</gene>
<keyword evidence="2" id="KW-0805">Transcription regulation</keyword>
<protein>
    <submittedName>
        <fullName evidence="7">DNA-binding transcriptional regulator, LysR family</fullName>
    </submittedName>
</protein>
<dbReference type="GO" id="GO:0032993">
    <property type="term" value="C:protein-DNA complex"/>
    <property type="evidence" value="ECO:0007669"/>
    <property type="project" value="TreeGrafter"/>
</dbReference>
<dbReference type="AlphaFoldDB" id="A0A1H4NAQ6"/>
<evidence type="ECO:0000256" key="5">
    <source>
        <dbReference type="ARBA" id="ARBA00023163"/>
    </source>
</evidence>
<dbReference type="PANTHER" id="PTHR30346">
    <property type="entry name" value="TRANSCRIPTIONAL DUAL REGULATOR HCAR-RELATED"/>
    <property type="match status" value="1"/>
</dbReference>
<evidence type="ECO:0000256" key="4">
    <source>
        <dbReference type="ARBA" id="ARBA00023159"/>
    </source>
</evidence>
<keyword evidence="5" id="KW-0804">Transcription</keyword>
<evidence type="ECO:0000256" key="3">
    <source>
        <dbReference type="ARBA" id="ARBA00023125"/>
    </source>
</evidence>
<dbReference type="InterPro" id="IPR000847">
    <property type="entry name" value="LysR_HTH_N"/>
</dbReference>
<keyword evidence="8" id="KW-1185">Reference proteome</keyword>
<dbReference type="RefSeq" id="WP_072937912.1">
    <property type="nucleotide sequence ID" value="NZ_FNSV01000005.1"/>
</dbReference>
<feature type="domain" description="HTH lysR-type" evidence="6">
    <location>
        <begin position="10"/>
        <end position="65"/>
    </location>
</feature>
<reference evidence="8" key="1">
    <citation type="submission" date="2016-10" db="EMBL/GenBank/DDBJ databases">
        <authorList>
            <person name="Varghese N."/>
            <person name="Submissions S."/>
        </authorList>
    </citation>
    <scope>NUCLEOTIDE SEQUENCE [LARGE SCALE GENOMIC DNA]</scope>
    <source>
        <strain evidence="8">DSM 44498</strain>
    </source>
</reference>
<dbReference type="PROSITE" id="PS50931">
    <property type="entry name" value="HTH_LYSR"/>
    <property type="match status" value="1"/>
</dbReference>
<dbReference type="OrthoDB" id="9803735at2"/>
<dbReference type="InterPro" id="IPR005119">
    <property type="entry name" value="LysR_subst-bd"/>
</dbReference>
<dbReference type="EMBL" id="FNSV01000005">
    <property type="protein sequence ID" value="SEB92134.1"/>
    <property type="molecule type" value="Genomic_DNA"/>
</dbReference>
<dbReference type="SUPFAM" id="SSF46785">
    <property type="entry name" value="Winged helix' DNA-binding domain"/>
    <property type="match status" value="1"/>
</dbReference>
<organism evidence="7 8">
    <name type="scientific">Rhodococcus koreensis</name>
    <dbReference type="NCBI Taxonomy" id="99653"/>
    <lineage>
        <taxon>Bacteria</taxon>
        <taxon>Bacillati</taxon>
        <taxon>Actinomycetota</taxon>
        <taxon>Actinomycetes</taxon>
        <taxon>Mycobacteriales</taxon>
        <taxon>Nocardiaceae</taxon>
        <taxon>Rhodococcus</taxon>
    </lineage>
</organism>
<dbReference type="InterPro" id="IPR036388">
    <property type="entry name" value="WH-like_DNA-bd_sf"/>
</dbReference>